<dbReference type="CDD" id="cd10320">
    <property type="entry name" value="RGL4_N"/>
    <property type="match status" value="1"/>
</dbReference>
<dbReference type="GO" id="GO:0102210">
    <property type="term" value="F:rhamnogalacturonan endolyase activity"/>
    <property type="evidence" value="ECO:0007669"/>
    <property type="project" value="UniProtKB-EC"/>
</dbReference>
<feature type="domain" description="Rhamnogalacturonan lyase" evidence="9">
    <location>
        <begin position="354"/>
        <end position="426"/>
    </location>
</feature>
<dbReference type="SUPFAM" id="SSF49452">
    <property type="entry name" value="Starch-binding domain-like"/>
    <property type="match status" value="1"/>
</dbReference>
<comment type="subcellular location">
    <subcellularLocation>
        <location evidence="2">Secreted</location>
    </subcellularLocation>
</comment>
<dbReference type="SUPFAM" id="SSF49785">
    <property type="entry name" value="Galactose-binding domain-like"/>
    <property type="match status" value="1"/>
</dbReference>
<dbReference type="InterPro" id="IPR029413">
    <property type="entry name" value="RG-lyase_II"/>
</dbReference>
<dbReference type="CDD" id="cd10317">
    <property type="entry name" value="RGL4_C"/>
    <property type="match status" value="1"/>
</dbReference>
<evidence type="ECO:0000256" key="7">
    <source>
        <dbReference type="ARBA" id="ARBA00023239"/>
    </source>
</evidence>
<dbReference type="FunFam" id="2.60.40.1120:FF:000033">
    <property type="entry name" value="Rhamnogalacturonate lyase B"/>
    <property type="match status" value="1"/>
</dbReference>
<name>A0AAV7DV10_ARIFI</name>
<dbReference type="GO" id="GO:0005576">
    <property type="term" value="C:extracellular region"/>
    <property type="evidence" value="ECO:0007669"/>
    <property type="project" value="UniProtKB-SubCell"/>
</dbReference>
<dbReference type="CDD" id="cd10316">
    <property type="entry name" value="RGL4_M"/>
    <property type="match status" value="1"/>
</dbReference>
<dbReference type="Pfam" id="PF14686">
    <property type="entry name" value="fn3_3"/>
    <property type="match status" value="1"/>
</dbReference>
<reference evidence="10 11" key="1">
    <citation type="submission" date="2021-07" db="EMBL/GenBank/DDBJ databases">
        <title>The Aristolochia fimbriata genome: insights into angiosperm evolution, floral development and chemical biosynthesis.</title>
        <authorList>
            <person name="Jiao Y."/>
        </authorList>
    </citation>
    <scope>NUCLEOTIDE SEQUENCE [LARGE SCALE GENOMIC DNA]</scope>
    <source>
        <strain evidence="10">IBCAS-2021</strain>
        <tissue evidence="10">Leaf</tissue>
    </source>
</reference>
<accession>A0AAV7DV10</accession>
<evidence type="ECO:0000256" key="2">
    <source>
        <dbReference type="ARBA" id="ARBA00004613"/>
    </source>
</evidence>
<evidence type="ECO:0000256" key="4">
    <source>
        <dbReference type="ARBA" id="ARBA00012437"/>
    </source>
</evidence>
<feature type="domain" description="Rhamnogalacturonan lyase" evidence="8">
    <location>
        <begin position="440"/>
        <end position="628"/>
    </location>
</feature>
<comment type="caution">
    <text evidence="10">The sequence shown here is derived from an EMBL/GenBank/DDBJ whole genome shotgun (WGS) entry which is preliminary data.</text>
</comment>
<dbReference type="EMBL" id="JAINDJ010000008">
    <property type="protein sequence ID" value="KAG9440128.1"/>
    <property type="molecule type" value="Genomic_DNA"/>
</dbReference>
<dbReference type="Gene3D" id="2.60.120.260">
    <property type="entry name" value="Galactose-binding domain-like"/>
    <property type="match status" value="1"/>
</dbReference>
<dbReference type="PANTHER" id="PTHR32018">
    <property type="entry name" value="RHAMNOGALACTURONATE LYASE FAMILY PROTEIN"/>
    <property type="match status" value="1"/>
</dbReference>
<dbReference type="PANTHER" id="PTHR32018:SF1">
    <property type="entry name" value="RHAMNOGALACTURONAN ENDOLYASE"/>
    <property type="match status" value="1"/>
</dbReference>
<evidence type="ECO:0000259" key="9">
    <source>
        <dbReference type="Pfam" id="PF14686"/>
    </source>
</evidence>
<keyword evidence="5" id="KW-0964">Secreted</keyword>
<dbReference type="AlphaFoldDB" id="A0AAV7DV10"/>
<dbReference type="InterPro" id="IPR029411">
    <property type="entry name" value="RG-lyase_III"/>
</dbReference>
<dbReference type="Pfam" id="PF14683">
    <property type="entry name" value="CBM-like"/>
    <property type="match status" value="1"/>
</dbReference>
<dbReference type="InterPro" id="IPR008979">
    <property type="entry name" value="Galactose-bd-like_sf"/>
</dbReference>
<evidence type="ECO:0000256" key="3">
    <source>
        <dbReference type="ARBA" id="ARBA00010418"/>
    </source>
</evidence>
<dbReference type="InterPro" id="IPR014718">
    <property type="entry name" value="GH-type_carb-bd"/>
</dbReference>
<dbReference type="Gene3D" id="2.60.40.1120">
    <property type="entry name" value="Carboxypeptidase-like, regulatory domain"/>
    <property type="match status" value="1"/>
</dbReference>
<dbReference type="EC" id="4.2.2.23" evidence="4"/>
<dbReference type="InterPro" id="IPR051850">
    <property type="entry name" value="Polysacch_Lyase_4"/>
</dbReference>
<gene>
    <name evidence="10" type="ORF">H6P81_020293</name>
</gene>
<evidence type="ECO:0000256" key="6">
    <source>
        <dbReference type="ARBA" id="ARBA00022729"/>
    </source>
</evidence>
<keyword evidence="6" id="KW-0732">Signal</keyword>
<proteinExistence type="inferred from homology"/>
<keyword evidence="11" id="KW-1185">Reference proteome</keyword>
<keyword evidence="7" id="KW-0456">Lyase</keyword>
<dbReference type="InterPro" id="IPR010325">
    <property type="entry name" value="Rhamnogal_lyase"/>
</dbReference>
<evidence type="ECO:0000259" key="8">
    <source>
        <dbReference type="Pfam" id="PF14683"/>
    </source>
</evidence>
<sequence length="639" mass="73269">MSPLGVKLQIQDKHVVIDNGIFQLTLSKPDGIVTSIQYNGIDNLMEVINEEPNRGYWDVVWGPPNQLGTFDVVKGTKFEIIAEDDDQVEVSFTRTWSPNSDSSIVPLNIDKRFIVLRGCSGFYSYGIFERLSGWPPFYLPQVRIVFKLRKDKFHYMAVTDTRQRPMPLPDDRLPPRGQPLAYPEAVLLVDPVEPDFKGEVDDKYQYSIENEHNGLHGWICSDPPTGFWHISPSNEFRTGGPTKQDLTSHVLPVTLAMFMSSHYTGDDLAPIFETEESWKKVFGPVFIYLNSTYPGEEPSLLWDDAKIQTEIEVQSWPYAFPVCDDFPSFDQRGSVSGRLLVKDRYLSDDYILPDSAYVGMAAPGDAGSWQRECKGYQFWTRTDSDGYFSINDIRTGDYNLYAWVPGFVGDYKYDATLTITPGCYIELGDLVYEPPRDGPTLWEIGFPDRSAAEFFVPDPNPQYTNKLYINHPDKFRQYGLWERYAELYPDNDLVYTVGTSDYRTDWFYAQVTRKKDKNVYQSTTWQIKFQLESVNKEGNYTLRVAIASATYSELQVRINDPKVSPPHFTSGQIGRDNSIARHGIHGLYWLFNIEVQRSWLVEGENIIFLTQARSTSPYYGIMYDYIRLEGPPSDSGSKN</sequence>
<dbReference type="InterPro" id="IPR013784">
    <property type="entry name" value="Carb-bd-like_fold"/>
</dbReference>
<dbReference type="Pfam" id="PF06045">
    <property type="entry name" value="Rhamnogal_lyase"/>
    <property type="match status" value="1"/>
</dbReference>
<dbReference type="Proteomes" id="UP000825729">
    <property type="component" value="Unassembled WGS sequence"/>
</dbReference>
<evidence type="ECO:0000256" key="1">
    <source>
        <dbReference type="ARBA" id="ARBA00001324"/>
    </source>
</evidence>
<evidence type="ECO:0000313" key="10">
    <source>
        <dbReference type="EMBL" id="KAG9440128.1"/>
    </source>
</evidence>
<evidence type="ECO:0000256" key="5">
    <source>
        <dbReference type="ARBA" id="ARBA00022525"/>
    </source>
</evidence>
<organism evidence="10 11">
    <name type="scientific">Aristolochia fimbriata</name>
    <name type="common">White veined hardy Dutchman's pipe vine</name>
    <dbReference type="NCBI Taxonomy" id="158543"/>
    <lineage>
        <taxon>Eukaryota</taxon>
        <taxon>Viridiplantae</taxon>
        <taxon>Streptophyta</taxon>
        <taxon>Embryophyta</taxon>
        <taxon>Tracheophyta</taxon>
        <taxon>Spermatophyta</taxon>
        <taxon>Magnoliopsida</taxon>
        <taxon>Magnoliidae</taxon>
        <taxon>Piperales</taxon>
        <taxon>Aristolochiaceae</taxon>
        <taxon>Aristolochia</taxon>
    </lineage>
</organism>
<dbReference type="GO" id="GO:0005975">
    <property type="term" value="P:carbohydrate metabolic process"/>
    <property type="evidence" value="ECO:0007669"/>
    <property type="project" value="InterPro"/>
</dbReference>
<dbReference type="Gene3D" id="2.70.98.10">
    <property type="match status" value="1"/>
</dbReference>
<evidence type="ECO:0000313" key="11">
    <source>
        <dbReference type="Proteomes" id="UP000825729"/>
    </source>
</evidence>
<comment type="similarity">
    <text evidence="3">Belongs to the polysaccharide lyase 4 family.</text>
</comment>
<comment type="catalytic activity">
    <reaction evidence="1">
        <text>Endotype eliminative cleavage of L-alpha-rhamnopyranosyl-(1-&gt;4)-alpha-D-galactopyranosyluronic acid bonds of rhamnogalacturonan I domains in ramified hairy regions of pectin leaving L-rhamnopyranose at the reducing end and 4-deoxy-4,5-unsaturated D-galactopyranosyluronic acid at the non-reducing end.</text>
        <dbReference type="EC" id="4.2.2.23"/>
    </reaction>
</comment>
<protein>
    <recommendedName>
        <fullName evidence="4">rhamnogalacturonan endolyase</fullName>
        <ecNumber evidence="4">4.2.2.23</ecNumber>
    </recommendedName>
</protein>
<dbReference type="SUPFAM" id="SSF74650">
    <property type="entry name" value="Galactose mutarotase-like"/>
    <property type="match status" value="1"/>
</dbReference>
<dbReference type="InterPro" id="IPR011013">
    <property type="entry name" value="Gal_mutarotase_sf_dom"/>
</dbReference>
<dbReference type="GO" id="GO:0030246">
    <property type="term" value="F:carbohydrate binding"/>
    <property type="evidence" value="ECO:0007669"/>
    <property type="project" value="InterPro"/>
</dbReference>